<organism evidence="1 2">
    <name type="scientific">Panagrolaimus sp. JU765</name>
    <dbReference type="NCBI Taxonomy" id="591449"/>
    <lineage>
        <taxon>Eukaryota</taxon>
        <taxon>Metazoa</taxon>
        <taxon>Ecdysozoa</taxon>
        <taxon>Nematoda</taxon>
        <taxon>Chromadorea</taxon>
        <taxon>Rhabditida</taxon>
        <taxon>Tylenchina</taxon>
        <taxon>Panagrolaimomorpha</taxon>
        <taxon>Panagrolaimoidea</taxon>
        <taxon>Panagrolaimidae</taxon>
        <taxon>Panagrolaimus</taxon>
    </lineage>
</organism>
<evidence type="ECO:0000313" key="2">
    <source>
        <dbReference type="WBParaSite" id="JU765_v2.g4947.t1"/>
    </source>
</evidence>
<name>A0AC34RAQ8_9BILA</name>
<dbReference type="WBParaSite" id="JU765_v2.g4947.t1">
    <property type="protein sequence ID" value="JU765_v2.g4947.t1"/>
    <property type="gene ID" value="JU765_v2.g4947"/>
</dbReference>
<evidence type="ECO:0000313" key="1">
    <source>
        <dbReference type="Proteomes" id="UP000887576"/>
    </source>
</evidence>
<sequence>MSNWTDENRLRLIKAYKKRPVLWCRSDPDHSVLEKRKEALADLTKYMNKFEKLEIFNEEDIKTQLKNLKDMYRRKVKKMQQMKLIAHKVEEPCWSYFEHLKFLDVNYERPDIPDDEASNQSAPELISQIRPSMSPTLPLCKSEVTADGFDDNLSQFSAPSAKRPRLLPADNCHDDSLIFGQLVGTTLQKLCATSPALAIKAKKKISDYLWETENPKPMEITIIKQIS</sequence>
<accession>A0AC34RAQ8</accession>
<dbReference type="Proteomes" id="UP000887576">
    <property type="component" value="Unplaced"/>
</dbReference>
<proteinExistence type="predicted"/>
<protein>
    <submittedName>
        <fullName evidence="2">MADF domain-containing protein</fullName>
    </submittedName>
</protein>
<reference evidence="2" key="1">
    <citation type="submission" date="2022-11" db="UniProtKB">
        <authorList>
            <consortium name="WormBaseParasite"/>
        </authorList>
    </citation>
    <scope>IDENTIFICATION</scope>
</reference>